<dbReference type="GO" id="GO:0052689">
    <property type="term" value="F:carboxylic ester hydrolase activity"/>
    <property type="evidence" value="ECO:0007669"/>
    <property type="project" value="UniProtKB-KW"/>
</dbReference>
<evidence type="ECO:0000256" key="5">
    <source>
        <dbReference type="ARBA" id="ARBA00047590"/>
    </source>
</evidence>
<evidence type="ECO:0000313" key="9">
    <source>
        <dbReference type="EMBL" id="CAA0080089.1"/>
    </source>
</evidence>
<evidence type="ECO:0000256" key="7">
    <source>
        <dbReference type="PIRSR" id="PIRSR614186-1"/>
    </source>
</evidence>
<dbReference type="GO" id="GO:0005829">
    <property type="term" value="C:cytosol"/>
    <property type="evidence" value="ECO:0007669"/>
    <property type="project" value="TreeGrafter"/>
</dbReference>
<comment type="similarity">
    <text evidence="1 8">Belongs to the esterase D family.</text>
</comment>
<dbReference type="NCBIfam" id="TIGR02821">
    <property type="entry name" value="fghA_ester_D"/>
    <property type="match status" value="1"/>
</dbReference>
<comment type="catalytic activity">
    <reaction evidence="5 8">
        <text>S-formylglutathione + H2O = formate + glutathione + H(+)</text>
        <dbReference type="Rhea" id="RHEA:14961"/>
        <dbReference type="ChEBI" id="CHEBI:15377"/>
        <dbReference type="ChEBI" id="CHEBI:15378"/>
        <dbReference type="ChEBI" id="CHEBI:15740"/>
        <dbReference type="ChEBI" id="CHEBI:57688"/>
        <dbReference type="ChEBI" id="CHEBI:57925"/>
        <dbReference type="EC" id="3.1.2.12"/>
    </reaction>
</comment>
<feature type="active site" description="Charge relay system" evidence="7">
    <location>
        <position position="148"/>
    </location>
</feature>
<dbReference type="Proteomes" id="UP000434580">
    <property type="component" value="Unassembled WGS sequence"/>
</dbReference>
<accession>A0A5S9MSA7</accession>
<evidence type="ECO:0000256" key="4">
    <source>
        <dbReference type="ARBA" id="ARBA00022801"/>
    </source>
</evidence>
<dbReference type="GO" id="GO:0018738">
    <property type="term" value="F:S-formylglutathione hydrolase activity"/>
    <property type="evidence" value="ECO:0007669"/>
    <property type="project" value="UniProtKB-UniRule"/>
</dbReference>
<dbReference type="OrthoDB" id="9782200at2"/>
<feature type="active site" description="Charge relay system" evidence="7">
    <location>
        <position position="258"/>
    </location>
</feature>
<keyword evidence="4 8" id="KW-0378">Hydrolase</keyword>
<dbReference type="Pfam" id="PF00756">
    <property type="entry name" value="Esterase"/>
    <property type="match status" value="1"/>
</dbReference>
<dbReference type="FunFam" id="3.40.50.1820:FF:000002">
    <property type="entry name" value="S-formylglutathione hydrolase"/>
    <property type="match status" value="1"/>
</dbReference>
<proteinExistence type="inferred from homology"/>
<evidence type="ECO:0000256" key="1">
    <source>
        <dbReference type="ARBA" id="ARBA00005622"/>
    </source>
</evidence>
<evidence type="ECO:0000256" key="8">
    <source>
        <dbReference type="RuleBase" id="RU363068"/>
    </source>
</evidence>
<protein>
    <recommendedName>
        <fullName evidence="2 6">S-formylglutathione hydrolase</fullName>
        <ecNumber evidence="2 6">3.1.2.12</ecNumber>
    </recommendedName>
</protein>
<organism evidence="9 10">
    <name type="scientific">BD1-7 clade bacterium</name>
    <dbReference type="NCBI Taxonomy" id="2029982"/>
    <lineage>
        <taxon>Bacteria</taxon>
        <taxon>Pseudomonadati</taxon>
        <taxon>Pseudomonadota</taxon>
        <taxon>Gammaproteobacteria</taxon>
        <taxon>Cellvibrionales</taxon>
        <taxon>Spongiibacteraceae</taxon>
        <taxon>BD1-7 clade</taxon>
    </lineage>
</organism>
<comment type="function">
    <text evidence="8">Serine hydrolase involved in the detoxification of formaldehyde.</text>
</comment>
<evidence type="ECO:0000256" key="2">
    <source>
        <dbReference type="ARBA" id="ARBA00012479"/>
    </source>
</evidence>
<keyword evidence="3 8" id="KW-0719">Serine esterase</keyword>
<gene>
    <name evidence="9" type="primary">yeiG</name>
    <name evidence="9" type="ORF">DPBNPPHM_00211</name>
</gene>
<feature type="active site" description="Charge relay system" evidence="7">
    <location>
        <position position="225"/>
    </location>
</feature>
<evidence type="ECO:0000256" key="3">
    <source>
        <dbReference type="ARBA" id="ARBA00022487"/>
    </source>
</evidence>
<evidence type="ECO:0000313" key="10">
    <source>
        <dbReference type="Proteomes" id="UP000434580"/>
    </source>
</evidence>
<evidence type="ECO:0000256" key="6">
    <source>
        <dbReference type="NCBIfam" id="TIGR02821"/>
    </source>
</evidence>
<dbReference type="PANTHER" id="PTHR10061:SF0">
    <property type="entry name" value="S-FORMYLGLUTATHIONE HYDROLASE"/>
    <property type="match status" value="1"/>
</dbReference>
<dbReference type="Gene3D" id="3.40.50.1820">
    <property type="entry name" value="alpha/beta hydrolase"/>
    <property type="match status" value="1"/>
</dbReference>
<dbReference type="EC" id="3.1.2.12" evidence="2 6"/>
<dbReference type="EMBL" id="CACSII010000001">
    <property type="protein sequence ID" value="CAA0080089.1"/>
    <property type="molecule type" value="Genomic_DNA"/>
</dbReference>
<dbReference type="SUPFAM" id="SSF53474">
    <property type="entry name" value="alpha/beta-Hydrolases"/>
    <property type="match status" value="1"/>
</dbReference>
<dbReference type="InterPro" id="IPR029058">
    <property type="entry name" value="AB_hydrolase_fold"/>
</dbReference>
<reference evidence="9 10" key="1">
    <citation type="submission" date="2019-11" db="EMBL/GenBank/DDBJ databases">
        <authorList>
            <person name="Holert J."/>
        </authorList>
    </citation>
    <scope>NUCLEOTIDE SEQUENCE [LARGE SCALE GENOMIC DNA]</scope>
    <source>
        <strain evidence="9">BC5_2</strain>
    </source>
</reference>
<dbReference type="PANTHER" id="PTHR10061">
    <property type="entry name" value="S-FORMYLGLUTATHIONE HYDROLASE"/>
    <property type="match status" value="1"/>
</dbReference>
<dbReference type="GO" id="GO:0046294">
    <property type="term" value="P:formaldehyde catabolic process"/>
    <property type="evidence" value="ECO:0007669"/>
    <property type="project" value="InterPro"/>
</dbReference>
<dbReference type="InterPro" id="IPR014186">
    <property type="entry name" value="S-formylglutathione_hydrol"/>
</dbReference>
<sequence length="287" mass="31811">MSLTPIGSHKVASGMLQRYSHTSKTLNSETTFSIFLPPRASEATRLPVLYWLSGLTCTDENFTQKAGAFHAATELGIAIVCCDTSPRGEDVADEDAYDFGKGAGFYVNATQAPYNRHYHMYDYVTRELPDIIEANFPVSDKKSICGHSMGGHGALVIGLREKGRYAAISAFAPIVNPVDCAWGEKAFSNYLGDDKNTWKAYDACHLLSQYEGALPDILIDQGTEDTFLHDQLKTPQLSAQLPADQSSVQIRYQLGYDHSYFFIQTFIAEHLAFHARALGLIDYPFEL</sequence>
<dbReference type="AlphaFoldDB" id="A0A5S9MSA7"/>
<dbReference type="InterPro" id="IPR000801">
    <property type="entry name" value="Esterase-like"/>
</dbReference>
<name>A0A5S9MSA7_9GAMM</name>